<dbReference type="Gene3D" id="3.40.710.10">
    <property type="entry name" value="DD-peptidase/beta-lactamase superfamily"/>
    <property type="match status" value="2"/>
</dbReference>
<protein>
    <submittedName>
        <fullName evidence="21">Transglycosylase domain-containing protein</fullName>
    </submittedName>
</protein>
<evidence type="ECO:0000256" key="9">
    <source>
        <dbReference type="ARBA" id="ARBA00022679"/>
    </source>
</evidence>
<proteinExistence type="inferred from homology"/>
<name>A0ABW3JYH0_9BACT</name>
<evidence type="ECO:0000256" key="5">
    <source>
        <dbReference type="ARBA" id="ARBA00022475"/>
    </source>
</evidence>
<evidence type="ECO:0000256" key="12">
    <source>
        <dbReference type="ARBA" id="ARBA00022984"/>
    </source>
</evidence>
<keyword evidence="11" id="KW-0133">Cell shape</keyword>
<dbReference type="InterPro" id="IPR050396">
    <property type="entry name" value="Glycosyltr_51/Transpeptidase"/>
</dbReference>
<keyword evidence="5" id="KW-1003">Cell membrane</keyword>
<dbReference type="InterPro" id="IPR012338">
    <property type="entry name" value="Beta-lactam/transpept-like"/>
</dbReference>
<evidence type="ECO:0000256" key="17">
    <source>
        <dbReference type="ARBA" id="ARBA00049902"/>
    </source>
</evidence>
<comment type="similarity">
    <text evidence="4">In the N-terminal section; belongs to the glycosyltransferase 51 family.</text>
</comment>
<evidence type="ECO:0000256" key="8">
    <source>
        <dbReference type="ARBA" id="ARBA00022676"/>
    </source>
</evidence>
<keyword evidence="15" id="KW-0961">Cell wall biogenesis/degradation</keyword>
<dbReference type="PANTHER" id="PTHR32282:SF11">
    <property type="entry name" value="PENICILLIN-BINDING PROTEIN 1B"/>
    <property type="match status" value="1"/>
</dbReference>
<comment type="caution">
    <text evidence="21">The sequence shown here is derived from an EMBL/GenBank/DDBJ whole genome shotgun (WGS) entry which is preliminary data.</text>
</comment>
<evidence type="ECO:0000256" key="18">
    <source>
        <dbReference type="SAM" id="MobiDB-lite"/>
    </source>
</evidence>
<keyword evidence="9" id="KW-0808">Transferase</keyword>
<comment type="similarity">
    <text evidence="3">In the C-terminal section; belongs to the transpeptidase family.</text>
</comment>
<evidence type="ECO:0000256" key="1">
    <source>
        <dbReference type="ARBA" id="ARBA00004236"/>
    </source>
</evidence>
<evidence type="ECO:0000313" key="21">
    <source>
        <dbReference type="EMBL" id="MFD0998220.1"/>
    </source>
</evidence>
<evidence type="ECO:0000256" key="10">
    <source>
        <dbReference type="ARBA" id="ARBA00022801"/>
    </source>
</evidence>
<comment type="subcellular location">
    <subcellularLocation>
        <location evidence="1">Cell membrane</location>
    </subcellularLocation>
</comment>
<dbReference type="InterPro" id="IPR001460">
    <property type="entry name" value="PCN-bd_Tpept"/>
</dbReference>
<dbReference type="EMBL" id="JBHTKA010000001">
    <property type="protein sequence ID" value="MFD0998220.1"/>
    <property type="molecule type" value="Genomic_DNA"/>
</dbReference>
<evidence type="ECO:0000256" key="2">
    <source>
        <dbReference type="ARBA" id="ARBA00004752"/>
    </source>
</evidence>
<keyword evidence="8" id="KW-0328">Glycosyltransferase</keyword>
<dbReference type="Gene3D" id="1.10.3810.10">
    <property type="entry name" value="Biosynthetic peptidoglycan transglycosylase-like"/>
    <property type="match status" value="1"/>
</dbReference>
<reference evidence="22" key="1">
    <citation type="journal article" date="2019" name="Int. J. Syst. Evol. Microbiol.">
        <title>The Global Catalogue of Microorganisms (GCM) 10K type strain sequencing project: providing services to taxonomists for standard genome sequencing and annotation.</title>
        <authorList>
            <consortium name="The Broad Institute Genomics Platform"/>
            <consortium name="The Broad Institute Genome Sequencing Center for Infectious Disease"/>
            <person name="Wu L."/>
            <person name="Ma J."/>
        </authorList>
    </citation>
    <scope>NUCLEOTIDE SEQUENCE [LARGE SCALE GENOMIC DNA]</scope>
    <source>
        <strain evidence="22">CCUG 58938</strain>
    </source>
</reference>
<evidence type="ECO:0000256" key="4">
    <source>
        <dbReference type="ARBA" id="ARBA00007739"/>
    </source>
</evidence>
<evidence type="ECO:0000256" key="14">
    <source>
        <dbReference type="ARBA" id="ARBA00023268"/>
    </source>
</evidence>
<keyword evidence="14" id="KW-0511">Multifunctional enzyme</keyword>
<evidence type="ECO:0000256" key="13">
    <source>
        <dbReference type="ARBA" id="ARBA00023136"/>
    </source>
</evidence>
<keyword evidence="12" id="KW-0573">Peptidoglycan synthesis</keyword>
<evidence type="ECO:0000256" key="11">
    <source>
        <dbReference type="ARBA" id="ARBA00022960"/>
    </source>
</evidence>
<keyword evidence="22" id="KW-1185">Reference proteome</keyword>
<feature type="compositionally biased region" description="Low complexity" evidence="18">
    <location>
        <begin position="717"/>
        <end position="727"/>
    </location>
</feature>
<comment type="pathway">
    <text evidence="2">Cell wall biogenesis; peptidoglycan biosynthesis.</text>
</comment>
<keyword evidence="6" id="KW-0121">Carboxypeptidase</keyword>
<dbReference type="SUPFAM" id="SSF53955">
    <property type="entry name" value="Lysozyme-like"/>
    <property type="match status" value="1"/>
</dbReference>
<evidence type="ECO:0000256" key="16">
    <source>
        <dbReference type="ARBA" id="ARBA00034000"/>
    </source>
</evidence>
<sequence>MLVWIGALGSLPGKDDLKAVENPLATEVYSTDSVLLGKYFIQERSNIRYEDLPKHLIDALISTEDVRFYNHGAVDSKSVVRVIVKTIMMQQESSGGGSTLTQQLAKNLYPRKDYWMFSMLINKFREMIVASRLENVYDKNAILTLYLNTVPFGDNTFGIEAAAQRFFSTHTKDLTVDQSAVLVGMLKSTYFYNPRVFPDRSLQRRNVVLGQMEKYGKLESAAAEKFRKKQVKLAYNKITHHTGLAPYFREYIRPVLRDWCKQHTKPNGEPYNLYTDGLKIYTTIDSRLQRYAEEAVAQQMTSLQKLFLDHWGKRDPWGKQTGLLDEAIRKSDRYQKLIEEGNTHEAAIKVMKTPILMSVLTYKGEQEVMMSPVDSIKHYLKFLQAGVLAMEPRRGAIRVWVGGINHHYFQYDHVRESTRRQIGSTFKPIVYAAALEQGVEPCDFVSAARIEYSNMNGWSPENTEDNYDLKYSLTGALAYSVNTVSVRVLEQAGIDNTIALARKMGIESELPAVPSIALGAANISMIEMVRAYACLVNNGKAVEPFYITAIADQQNKVLERFKPNVNTPQAMSADNARMMVHMLKHTINEGTASGMRGRYGINNDMAGKTGTTQSNADGWFMAMTPHLVVGAWVGADDPRIRFRSTALGQGARTALPIVATMFKKINANKELGYISRAHFASLSPELESRISCDLYRSDENIFERIFGNKNEEEAEQPRTFSTRSSRTPPRDRDRKKKNGFFRRLFGKG</sequence>
<dbReference type="InterPro" id="IPR001264">
    <property type="entry name" value="Glyco_trans_51"/>
</dbReference>
<dbReference type="Pfam" id="PF00912">
    <property type="entry name" value="Transgly"/>
    <property type="match status" value="1"/>
</dbReference>
<evidence type="ECO:0000313" key="22">
    <source>
        <dbReference type="Proteomes" id="UP001597112"/>
    </source>
</evidence>
<feature type="domain" description="Penicillin-binding protein transpeptidase" evidence="19">
    <location>
        <begin position="386"/>
        <end position="625"/>
    </location>
</feature>
<dbReference type="Proteomes" id="UP001597112">
    <property type="component" value="Unassembled WGS sequence"/>
</dbReference>
<organism evidence="21 22">
    <name type="scientific">Ohtaekwangia kribbensis</name>
    <dbReference type="NCBI Taxonomy" id="688913"/>
    <lineage>
        <taxon>Bacteria</taxon>
        <taxon>Pseudomonadati</taxon>
        <taxon>Bacteroidota</taxon>
        <taxon>Cytophagia</taxon>
        <taxon>Cytophagales</taxon>
        <taxon>Fulvivirgaceae</taxon>
        <taxon>Ohtaekwangia</taxon>
    </lineage>
</organism>
<gene>
    <name evidence="21" type="ORF">ACFQ21_02840</name>
</gene>
<keyword evidence="10" id="KW-0378">Hydrolase</keyword>
<dbReference type="InterPro" id="IPR023346">
    <property type="entry name" value="Lysozyme-like_dom_sf"/>
</dbReference>
<evidence type="ECO:0000256" key="15">
    <source>
        <dbReference type="ARBA" id="ARBA00023316"/>
    </source>
</evidence>
<evidence type="ECO:0000256" key="6">
    <source>
        <dbReference type="ARBA" id="ARBA00022645"/>
    </source>
</evidence>
<accession>A0ABW3JYH0</accession>
<feature type="region of interest" description="Disordered" evidence="18">
    <location>
        <begin position="708"/>
        <end position="739"/>
    </location>
</feature>
<comment type="catalytic activity">
    <reaction evidence="17">
        <text>[GlcNAc-(1-&gt;4)-Mur2Ac(oyl-L-Ala-gamma-D-Glu-L-Lys-D-Ala-D-Ala)](n)-di-trans,octa-cis-undecaprenyl diphosphate + beta-D-GlcNAc-(1-&gt;4)-Mur2Ac(oyl-L-Ala-gamma-D-Glu-L-Lys-D-Ala-D-Ala)-di-trans,octa-cis-undecaprenyl diphosphate = [GlcNAc-(1-&gt;4)-Mur2Ac(oyl-L-Ala-gamma-D-Glu-L-Lys-D-Ala-D-Ala)](n+1)-di-trans,octa-cis-undecaprenyl diphosphate + di-trans,octa-cis-undecaprenyl diphosphate + H(+)</text>
        <dbReference type="Rhea" id="RHEA:23708"/>
        <dbReference type="Rhea" id="RHEA-COMP:9602"/>
        <dbReference type="Rhea" id="RHEA-COMP:9603"/>
        <dbReference type="ChEBI" id="CHEBI:15378"/>
        <dbReference type="ChEBI" id="CHEBI:58405"/>
        <dbReference type="ChEBI" id="CHEBI:60033"/>
        <dbReference type="ChEBI" id="CHEBI:78435"/>
        <dbReference type="EC" id="2.4.99.28"/>
    </reaction>
</comment>
<keyword evidence="7" id="KW-0645">Protease</keyword>
<evidence type="ECO:0000259" key="19">
    <source>
        <dbReference type="Pfam" id="PF00905"/>
    </source>
</evidence>
<evidence type="ECO:0000256" key="7">
    <source>
        <dbReference type="ARBA" id="ARBA00022670"/>
    </source>
</evidence>
<dbReference type="InterPro" id="IPR036950">
    <property type="entry name" value="PBP_transglycosylase"/>
</dbReference>
<evidence type="ECO:0000256" key="3">
    <source>
        <dbReference type="ARBA" id="ARBA00007090"/>
    </source>
</evidence>
<dbReference type="PANTHER" id="PTHR32282">
    <property type="entry name" value="BINDING PROTEIN TRANSPEPTIDASE, PUTATIVE-RELATED"/>
    <property type="match status" value="1"/>
</dbReference>
<dbReference type="Pfam" id="PF00905">
    <property type="entry name" value="Transpeptidase"/>
    <property type="match status" value="1"/>
</dbReference>
<comment type="catalytic activity">
    <reaction evidence="16">
        <text>Preferential cleavage: (Ac)2-L-Lys-D-Ala-|-D-Ala. Also transpeptidation of peptidyl-alanyl moieties that are N-acyl substituents of D-alanine.</text>
        <dbReference type="EC" id="3.4.16.4"/>
    </reaction>
</comment>
<dbReference type="RefSeq" id="WP_377574548.1">
    <property type="nucleotide sequence ID" value="NZ_JBHTKA010000001.1"/>
</dbReference>
<dbReference type="SUPFAM" id="SSF56601">
    <property type="entry name" value="beta-lactamase/transpeptidase-like"/>
    <property type="match status" value="1"/>
</dbReference>
<feature type="domain" description="Glycosyl transferase family 51" evidence="20">
    <location>
        <begin position="42"/>
        <end position="212"/>
    </location>
</feature>
<evidence type="ECO:0000259" key="20">
    <source>
        <dbReference type="Pfam" id="PF00912"/>
    </source>
</evidence>
<keyword evidence="13" id="KW-0472">Membrane</keyword>